<dbReference type="InterPro" id="IPR050738">
    <property type="entry name" value="Sulfatase"/>
</dbReference>
<accession>A0A5C6CIE4</accession>
<dbReference type="GO" id="GO:0004065">
    <property type="term" value="F:arylsulfatase activity"/>
    <property type="evidence" value="ECO:0007669"/>
    <property type="project" value="UniProtKB-EC"/>
</dbReference>
<proteinExistence type="inferred from homology"/>
<dbReference type="InterPro" id="IPR017850">
    <property type="entry name" value="Alkaline_phosphatase_core_sf"/>
</dbReference>
<dbReference type="Proteomes" id="UP000316304">
    <property type="component" value="Unassembled WGS sequence"/>
</dbReference>
<organism evidence="6 7">
    <name type="scientific">Novipirellula galeiformis</name>
    <dbReference type="NCBI Taxonomy" id="2528004"/>
    <lineage>
        <taxon>Bacteria</taxon>
        <taxon>Pseudomonadati</taxon>
        <taxon>Planctomycetota</taxon>
        <taxon>Planctomycetia</taxon>
        <taxon>Pirellulales</taxon>
        <taxon>Pirellulaceae</taxon>
        <taxon>Novipirellula</taxon>
    </lineage>
</organism>
<dbReference type="EMBL" id="SJPT01000003">
    <property type="protein sequence ID" value="TWU24370.1"/>
    <property type="molecule type" value="Genomic_DNA"/>
</dbReference>
<sequence>MIFTFAKSSLASFTIAVGTGLIASLLLSTPLQAEPSDRPNIILCMADDQGWGDTAYNGHPLLKTPHLDAMAAEGLRFDHFYAAAPVCTPTRASVLTGRHPNRSGAFSWGLPMRPQEITVAERLQAAGYVTGHFGKWHLGSVLKDSPVNPAAAGFDQWLSAYNFYDNDPLLSREGTAVALEGESSIVTVDAAIEFIKEQNSKGKPFLAVVWFGSPHSPHRAAPQDRKLYEGQKHADWLGEITGLDRAVGKLQAALQDEGIRDNTLFWYTSDNGGLQTASSGGRNKKGSIYEGGLRVPAIIQWPSRIKTPRVTQAVANSSDIYPTLMEILEIDTEPQPELDGVSLVSVIDNKSDQRVKPMGFWSFNARGILTPSDAWMQELLAAQKSGKEDRDESRLMLNAAEIKQQYEADYFVGHSAWNDWPWKLHRISGAAKNKHAADKNVTTELYNLATDPMETKDLASQHPQRVAAMREQLEAWQASVIQSLNGKDYPESH</sequence>
<dbReference type="SUPFAM" id="SSF53649">
    <property type="entry name" value="Alkaline phosphatase-like"/>
    <property type="match status" value="1"/>
</dbReference>
<dbReference type="EC" id="3.1.6.1" evidence="6"/>
<keyword evidence="3 6" id="KW-0378">Hydrolase</keyword>
<keyword evidence="4" id="KW-0106">Calcium</keyword>
<comment type="similarity">
    <text evidence="1">Belongs to the sulfatase family.</text>
</comment>
<keyword evidence="7" id="KW-1185">Reference proteome</keyword>
<comment type="caution">
    <text evidence="6">The sequence shown here is derived from an EMBL/GenBank/DDBJ whole genome shotgun (WGS) entry which is preliminary data.</text>
</comment>
<evidence type="ECO:0000256" key="4">
    <source>
        <dbReference type="ARBA" id="ARBA00022837"/>
    </source>
</evidence>
<evidence type="ECO:0000256" key="3">
    <source>
        <dbReference type="ARBA" id="ARBA00022801"/>
    </source>
</evidence>
<dbReference type="PROSITE" id="PS00523">
    <property type="entry name" value="SULFATASE_1"/>
    <property type="match status" value="1"/>
</dbReference>
<dbReference type="GO" id="GO:0046872">
    <property type="term" value="F:metal ion binding"/>
    <property type="evidence" value="ECO:0007669"/>
    <property type="project" value="UniProtKB-KW"/>
</dbReference>
<dbReference type="Gene3D" id="3.40.720.10">
    <property type="entry name" value="Alkaline Phosphatase, subunit A"/>
    <property type="match status" value="1"/>
</dbReference>
<name>A0A5C6CIE4_9BACT</name>
<protein>
    <submittedName>
        <fullName evidence="6">Arylsulfatase</fullName>
        <ecNumber evidence="6">3.1.6.1</ecNumber>
    </submittedName>
</protein>
<keyword evidence="2" id="KW-0479">Metal-binding</keyword>
<dbReference type="PANTHER" id="PTHR42693">
    <property type="entry name" value="ARYLSULFATASE FAMILY MEMBER"/>
    <property type="match status" value="1"/>
</dbReference>
<evidence type="ECO:0000256" key="1">
    <source>
        <dbReference type="ARBA" id="ARBA00008779"/>
    </source>
</evidence>
<feature type="domain" description="Sulfatase N-terminal" evidence="5">
    <location>
        <begin position="39"/>
        <end position="329"/>
    </location>
</feature>
<dbReference type="AlphaFoldDB" id="A0A5C6CIE4"/>
<evidence type="ECO:0000313" key="6">
    <source>
        <dbReference type="EMBL" id="TWU24370.1"/>
    </source>
</evidence>
<dbReference type="PANTHER" id="PTHR42693:SF53">
    <property type="entry name" value="ENDO-4-O-SULFATASE"/>
    <property type="match status" value="1"/>
</dbReference>
<evidence type="ECO:0000256" key="2">
    <source>
        <dbReference type="ARBA" id="ARBA00022723"/>
    </source>
</evidence>
<dbReference type="Pfam" id="PF00884">
    <property type="entry name" value="Sulfatase"/>
    <property type="match status" value="1"/>
</dbReference>
<reference evidence="6 7" key="1">
    <citation type="submission" date="2019-02" db="EMBL/GenBank/DDBJ databases">
        <title>Deep-cultivation of Planctomycetes and their phenomic and genomic characterization uncovers novel biology.</title>
        <authorList>
            <person name="Wiegand S."/>
            <person name="Jogler M."/>
            <person name="Boedeker C."/>
            <person name="Pinto D."/>
            <person name="Vollmers J."/>
            <person name="Rivas-Marin E."/>
            <person name="Kohn T."/>
            <person name="Peeters S.H."/>
            <person name="Heuer A."/>
            <person name="Rast P."/>
            <person name="Oberbeckmann S."/>
            <person name="Bunk B."/>
            <person name="Jeske O."/>
            <person name="Meyerdierks A."/>
            <person name="Storesund J.E."/>
            <person name="Kallscheuer N."/>
            <person name="Luecker S."/>
            <person name="Lage O.M."/>
            <person name="Pohl T."/>
            <person name="Merkel B.J."/>
            <person name="Hornburger P."/>
            <person name="Mueller R.-W."/>
            <person name="Bruemmer F."/>
            <person name="Labrenz M."/>
            <person name="Spormann A.M."/>
            <person name="Op Den Camp H."/>
            <person name="Overmann J."/>
            <person name="Amann R."/>
            <person name="Jetten M.S.M."/>
            <person name="Mascher T."/>
            <person name="Medema M.H."/>
            <person name="Devos D.P."/>
            <person name="Kaster A.-K."/>
            <person name="Ovreas L."/>
            <person name="Rohde M."/>
            <person name="Galperin M.Y."/>
            <person name="Jogler C."/>
        </authorList>
    </citation>
    <scope>NUCLEOTIDE SEQUENCE [LARGE SCALE GENOMIC DNA]</scope>
    <source>
        <strain evidence="6 7">Pla52o</strain>
    </source>
</reference>
<dbReference type="OrthoDB" id="9783154at2"/>
<evidence type="ECO:0000259" key="5">
    <source>
        <dbReference type="Pfam" id="PF00884"/>
    </source>
</evidence>
<evidence type="ECO:0000313" key="7">
    <source>
        <dbReference type="Proteomes" id="UP000316304"/>
    </source>
</evidence>
<dbReference type="InterPro" id="IPR024607">
    <property type="entry name" value="Sulfatase_CS"/>
</dbReference>
<gene>
    <name evidence="6" type="primary">atsA_5</name>
    <name evidence="6" type="ORF">Pla52o_22970</name>
</gene>
<dbReference type="InterPro" id="IPR000917">
    <property type="entry name" value="Sulfatase_N"/>
</dbReference>
<dbReference type="Gene3D" id="3.30.1120.10">
    <property type="match status" value="1"/>
</dbReference>
<dbReference type="RefSeq" id="WP_146594550.1">
    <property type="nucleotide sequence ID" value="NZ_SJPT01000003.1"/>
</dbReference>